<sequence length="1306" mass="134792">METDPRFTNYRAWLSSDYITTKLALDPTVTQKRLGDGFYEQKLIREQVAQLTGRRFLGDYTSDQQQYQALMDSGLTFAKTFNLRPGIALTANQLALLTTDIVWLQQETVTLADGTQTQVLVPHVYAAVKAGDLTPNGALLSGDSVAIQTTGDITNAGTILGRKVVQIEAGNIHNLAGLIQAQDVALQATQDINNTGGSVVAGNSLVALAGRDLNVASTTASSSGSSGAYSYTQTGIDRIAGFYVQGKGVLYASAGNDFNATAAQIAGNGAVQLSAANNVNINALKTSQTNNLNAGDAKNHLLTSQTSDAGSTISSGTTLTVNAGNSINAKAASLSAADTATLAAKGNIVLDAGQTQSSYESVQTSTSSGLLSSTTTSTQTQASAATAQVSTINAKNISVIAEQNLVSVGTEFKGSNSVTVEGKDTTTLYAATNTRQSTTTTQSTTTLGGAFSAIAGGITLEDKTSTDSTATASSIGTRLISNQKVVIGVGNKTELRGTEVEAPQIAFVKTDPGKKGELILGGSIDTTQTSHTEKTETAGVYQEMKGHGSTTQTLNQTSLKGNVAFDSALKISAQIPDTKGGQALKSQINALASQSGGTGLEYLNQLAQRTDIQWDKVALANEKWSYSQAGLTPAGAALLSIAVAAYMPGASGMFGTTTATGTTLGGVALTTTTAAGVTTATFAGAALNAGFTALASQAAVAMVNNKGDIGKTLEQLGKEESIKNLLTTMVTAGALDKLNSTMGWNSINAKSTFVDQFQKNLGNNLATDMMNSALAGKPFDENTLANSLKGALINTGMAQGANEIGNAYSSQQSVLPNLNDFTHKLAHAVLGCAAGAATAGNGSGCTPGAVGAVVGELTAEYAKKNGLNDTQALGLAKIIAATSGVIVGGRGDNAAAVNIAALTGENAAQNNYLNHAEILRKKKLQADITACGANTDCAAPLQVEINKIEEEDKKRDAALAAACGGKTPDISTIEQKKVRSFAADVILKGDKDIIFGADGKHTLSEAMGTFDKGRLLVQTAKGTFVSVWDGYIETLKTGLEIAQDPVGSAKKLGAQAQVAAQDAKEALEWIANNPIKFKEIAQAAENQLRNDLANAIQNGDESSIGQMLGDVLANFSPDPLKKVKALNKVVDEVKLAKKAEALAARADVDKAVVIPAGSKGNWSPQANGRLDAKTAYIMDNGHSYITDASGRVKGVEADLTGIKSDRNGYQQACVGKCGNPGDEGGHLIAASLGGAGDRINIVPQASTLNRGEWKAMEAMLKNEIDAGKKVSVKIDVGYPSGNGARPNVFLVTATINGKIERFPFTQ</sequence>
<dbReference type="InterPro" id="IPR044929">
    <property type="entry name" value="DNA/RNA_non-sp_Endonuclease_sf"/>
</dbReference>
<dbReference type="InterPro" id="IPR006915">
    <property type="entry name" value="DUF637_hemagglutn_put"/>
</dbReference>
<accession>A0ABZ0AZS7</accession>
<dbReference type="Proteomes" id="UP001302257">
    <property type="component" value="Chromosome"/>
</dbReference>
<dbReference type="EMBL" id="CP132507">
    <property type="protein sequence ID" value="WNO04234.1"/>
    <property type="molecule type" value="Genomic_DNA"/>
</dbReference>
<organism evidence="3 4">
    <name type="scientific">Rhodoferax mekongensis</name>
    <dbReference type="NCBI Taxonomy" id="3068341"/>
    <lineage>
        <taxon>Bacteria</taxon>
        <taxon>Pseudomonadati</taxon>
        <taxon>Pseudomonadota</taxon>
        <taxon>Betaproteobacteria</taxon>
        <taxon>Burkholderiales</taxon>
        <taxon>Comamonadaceae</taxon>
        <taxon>Rhodoferax</taxon>
    </lineage>
</organism>
<dbReference type="Pfam" id="PF04830">
    <property type="entry name" value="DUF637"/>
    <property type="match status" value="1"/>
</dbReference>
<dbReference type="RefSeq" id="WP_313867086.1">
    <property type="nucleotide sequence ID" value="NZ_CP132507.1"/>
</dbReference>
<proteinExistence type="predicted"/>
<dbReference type="Pfam" id="PF13930">
    <property type="entry name" value="Endonuclea_NS_2"/>
    <property type="match status" value="1"/>
</dbReference>
<feature type="domain" description="Type VII secretion system protein EssD-like" evidence="2">
    <location>
        <begin position="1178"/>
        <end position="1296"/>
    </location>
</feature>
<reference evidence="3 4" key="1">
    <citation type="submission" date="2023-08" db="EMBL/GenBank/DDBJ databases">
        <title>Rhodoferax potami sp. nov. and Rhodoferax mekongensis sp. nov., isolated from the Mekong River in Thailand.</title>
        <authorList>
            <person name="Kitikhun S."/>
            <person name="Charoenyingcharoen P."/>
            <person name="Siriarchawattana P."/>
            <person name="Likhitrattanapisal S."/>
            <person name="Nilsakha T."/>
            <person name="Chanpet A."/>
            <person name="Rattanawaree P."/>
            <person name="Ingsriswang S."/>
        </authorList>
    </citation>
    <scope>NUCLEOTIDE SEQUENCE [LARGE SCALE GENOMIC DNA]</scope>
    <source>
        <strain evidence="3 4">TBRC 17307</strain>
    </source>
</reference>
<dbReference type="InterPro" id="IPR010069">
    <property type="entry name" value="CdiA_FHA1_rpt"/>
</dbReference>
<dbReference type="Pfam" id="PF13332">
    <property type="entry name" value="Fil_haemagg_2"/>
    <property type="match status" value="2"/>
</dbReference>
<evidence type="ECO:0000313" key="3">
    <source>
        <dbReference type="EMBL" id="WNO04234.1"/>
    </source>
</evidence>
<evidence type="ECO:0000259" key="2">
    <source>
        <dbReference type="Pfam" id="PF13930"/>
    </source>
</evidence>
<evidence type="ECO:0000259" key="1">
    <source>
        <dbReference type="Pfam" id="PF04830"/>
    </source>
</evidence>
<protein>
    <submittedName>
        <fullName evidence="3">DUF637 domain-containing protein</fullName>
    </submittedName>
</protein>
<dbReference type="InterPro" id="IPR025157">
    <property type="entry name" value="Hemagglutinin_rpt"/>
</dbReference>
<dbReference type="NCBIfam" id="TIGR01731">
    <property type="entry name" value="fil_hemag_20aa"/>
    <property type="match status" value="1"/>
</dbReference>
<dbReference type="Gene3D" id="3.40.570.10">
    <property type="entry name" value="Extracellular Endonuclease, subunit A"/>
    <property type="match status" value="1"/>
</dbReference>
<evidence type="ECO:0000313" key="4">
    <source>
        <dbReference type="Proteomes" id="UP001302257"/>
    </source>
</evidence>
<feature type="domain" description="DUF637" evidence="1">
    <location>
        <begin position="686"/>
        <end position="852"/>
    </location>
</feature>
<keyword evidence="4" id="KW-1185">Reference proteome</keyword>
<gene>
    <name evidence="3" type="ORF">RAN89_15180</name>
</gene>
<name>A0ABZ0AZS7_9BURK</name>
<dbReference type="InterPro" id="IPR044927">
    <property type="entry name" value="Endonuclea_NS_2"/>
</dbReference>